<dbReference type="PANTHER" id="PTHR31480">
    <property type="entry name" value="BIFUNCTIONAL LYCOPENE CYCLASE/PHYTOENE SYNTHASE"/>
    <property type="match status" value="1"/>
</dbReference>
<reference evidence="1" key="1">
    <citation type="submission" date="2019-11" db="EMBL/GenBank/DDBJ databases">
        <title>Microbial mats filling the niche in hypersaline microbial mats.</title>
        <authorList>
            <person name="Wong H.L."/>
            <person name="Macleod F.I."/>
            <person name="White R.A. III"/>
            <person name="Burns B.P."/>
        </authorList>
    </citation>
    <scope>NUCLEOTIDE SEQUENCE</scope>
    <source>
        <strain evidence="1">Rbin_158</strain>
    </source>
</reference>
<dbReference type="EMBL" id="WJJP01000134">
    <property type="protein sequence ID" value="MBD3323797.1"/>
    <property type="molecule type" value="Genomic_DNA"/>
</dbReference>
<organism evidence="1 2">
    <name type="scientific">candidate division KSB3 bacterium</name>
    <dbReference type="NCBI Taxonomy" id="2044937"/>
    <lineage>
        <taxon>Bacteria</taxon>
        <taxon>candidate division KSB3</taxon>
    </lineage>
</organism>
<evidence type="ECO:0000313" key="1">
    <source>
        <dbReference type="EMBL" id="MBD3323797.1"/>
    </source>
</evidence>
<gene>
    <name evidence="1" type="ORF">GF339_04380</name>
</gene>
<sequence>MDEGHTMMTPERQQTLQASYEYCERIAKQNRPHLYTVANFFFDPRIYYAFCATYASMRVIDDLIDSIEGRRLLTEEERQHYSTQIDAWLAEVRTCREPGEKPNPIANALTDVFQHFPIPLRFWENLARAMKEDLEKDRFQTFEEFLAYTEGAAIAPATIFMYFLTFRNDGNAYTCVSPDVDPYTYAKPMAIFCYVAHILRDIAEDLDLNKTGLIYVPLQDLQAFSLSEEDLFTFKRTGTINHAFREFMRHMVARAEQYERQSYALLADLSPHLGQDATFILTLLLSLYSETIRRIEHVEYNVFTNAHHITEWQKMRLMVRAARSSHYRLGRILTIYWNVLGRKRSIFRYQDLRRGQPDLL</sequence>
<dbReference type="GO" id="GO:0016765">
    <property type="term" value="F:transferase activity, transferring alkyl or aryl (other than methyl) groups"/>
    <property type="evidence" value="ECO:0007669"/>
    <property type="project" value="UniProtKB-ARBA"/>
</dbReference>
<proteinExistence type="predicted"/>
<dbReference type="InterPro" id="IPR002060">
    <property type="entry name" value="Squ/phyt_synthse"/>
</dbReference>
<dbReference type="InterPro" id="IPR008949">
    <property type="entry name" value="Isoprenoid_synthase_dom_sf"/>
</dbReference>
<name>A0A9D5JTR0_9BACT</name>
<evidence type="ECO:0008006" key="3">
    <source>
        <dbReference type="Google" id="ProtNLM"/>
    </source>
</evidence>
<dbReference type="SUPFAM" id="SSF48576">
    <property type="entry name" value="Terpenoid synthases"/>
    <property type="match status" value="1"/>
</dbReference>
<accession>A0A9D5JTR0</accession>
<dbReference type="Pfam" id="PF00494">
    <property type="entry name" value="SQS_PSY"/>
    <property type="match status" value="1"/>
</dbReference>
<dbReference type="AlphaFoldDB" id="A0A9D5JTR0"/>
<dbReference type="Proteomes" id="UP000649604">
    <property type="component" value="Unassembled WGS sequence"/>
</dbReference>
<dbReference type="Gene3D" id="1.10.600.10">
    <property type="entry name" value="Farnesyl Diphosphate Synthase"/>
    <property type="match status" value="1"/>
</dbReference>
<evidence type="ECO:0000313" key="2">
    <source>
        <dbReference type="Proteomes" id="UP000649604"/>
    </source>
</evidence>
<comment type="caution">
    <text evidence="1">The sequence shown here is derived from an EMBL/GenBank/DDBJ whole genome shotgun (WGS) entry which is preliminary data.</text>
</comment>
<protein>
    <recommendedName>
        <fullName evidence="3">Phytoene/squalene synthase family protein</fullName>
    </recommendedName>
</protein>